<comment type="caution">
    <text evidence="2">The sequence shown here is derived from an EMBL/GenBank/DDBJ whole genome shotgun (WGS) entry which is preliminary data.</text>
</comment>
<accession>A0AAD5YGV4</accession>
<evidence type="ECO:0000313" key="3">
    <source>
        <dbReference type="Proteomes" id="UP001212997"/>
    </source>
</evidence>
<proteinExistence type="predicted"/>
<keyword evidence="3" id="KW-1185">Reference proteome</keyword>
<dbReference type="EMBL" id="JANAWD010000182">
    <property type="protein sequence ID" value="KAJ3484618.1"/>
    <property type="molecule type" value="Genomic_DNA"/>
</dbReference>
<dbReference type="Proteomes" id="UP001212997">
    <property type="component" value="Unassembled WGS sequence"/>
</dbReference>
<protein>
    <submittedName>
        <fullName evidence="2">Uncharacterized protein</fullName>
    </submittedName>
</protein>
<evidence type="ECO:0000313" key="2">
    <source>
        <dbReference type="EMBL" id="KAJ3484618.1"/>
    </source>
</evidence>
<reference evidence="2" key="1">
    <citation type="submission" date="2022-07" db="EMBL/GenBank/DDBJ databases">
        <title>Genome Sequence of Physisporinus lineatus.</title>
        <authorList>
            <person name="Buettner E."/>
        </authorList>
    </citation>
    <scope>NUCLEOTIDE SEQUENCE</scope>
    <source>
        <strain evidence="2">VT162</strain>
    </source>
</reference>
<feature type="compositionally biased region" description="Acidic residues" evidence="1">
    <location>
        <begin position="158"/>
        <end position="184"/>
    </location>
</feature>
<dbReference type="AlphaFoldDB" id="A0AAD5YGV4"/>
<feature type="region of interest" description="Disordered" evidence="1">
    <location>
        <begin position="156"/>
        <end position="203"/>
    </location>
</feature>
<organism evidence="2 3">
    <name type="scientific">Meripilus lineatus</name>
    <dbReference type="NCBI Taxonomy" id="2056292"/>
    <lineage>
        <taxon>Eukaryota</taxon>
        <taxon>Fungi</taxon>
        <taxon>Dikarya</taxon>
        <taxon>Basidiomycota</taxon>
        <taxon>Agaricomycotina</taxon>
        <taxon>Agaricomycetes</taxon>
        <taxon>Polyporales</taxon>
        <taxon>Meripilaceae</taxon>
        <taxon>Meripilus</taxon>
    </lineage>
</organism>
<gene>
    <name evidence="2" type="ORF">NLI96_g5514</name>
</gene>
<name>A0AAD5YGV4_9APHY</name>
<sequence>MSTKHIPQDIVDCVIFFLRDDQKTLLDTSIVSKAWINPSRRHLFHKIKVERRRGVFPFDFLAFVETNPHIATHIKQLRIQGDVDNDAFPQLLAALPNLSVLSIRDWFSPMREIAGPVERRYTLEYLLLDVMSSGRNYFGHEDEETTMPGIIDVHEENGQEQDDDDDGDNDDDEEEEEEDVDEETTAGSIDSDGSEISEAGGTQWDPSLIDATRLSNLLSLFSSVQELDLRTQPFYYHDWTLTNSQLAEILPDHRRSKLAVKAFKSSHKPSQSYFEFFHKILDLGLLEELVIKNDNFPTCTALGTLIRESTSLWKISLELGEYRK</sequence>
<evidence type="ECO:0000256" key="1">
    <source>
        <dbReference type="SAM" id="MobiDB-lite"/>
    </source>
</evidence>